<organism evidence="4 5">
    <name type="scientific">Camelina sativa</name>
    <name type="common">False flax</name>
    <name type="synonym">Myagrum sativum</name>
    <dbReference type="NCBI Taxonomy" id="90675"/>
    <lineage>
        <taxon>Eukaryota</taxon>
        <taxon>Viridiplantae</taxon>
        <taxon>Streptophyta</taxon>
        <taxon>Embryophyta</taxon>
        <taxon>Tracheophyta</taxon>
        <taxon>Spermatophyta</taxon>
        <taxon>Magnoliopsida</taxon>
        <taxon>eudicotyledons</taxon>
        <taxon>Gunneridae</taxon>
        <taxon>Pentapetalae</taxon>
        <taxon>rosids</taxon>
        <taxon>malvids</taxon>
        <taxon>Brassicales</taxon>
        <taxon>Brassicaceae</taxon>
        <taxon>Camelineae</taxon>
        <taxon>Camelina</taxon>
    </lineage>
</organism>
<feature type="domain" description="DUF7036" evidence="3">
    <location>
        <begin position="221"/>
        <end position="319"/>
    </location>
</feature>
<protein>
    <submittedName>
        <fullName evidence="5">Uncharacterized protein LOC104739702</fullName>
    </submittedName>
</protein>
<dbReference type="GeneID" id="104739702"/>
<dbReference type="RefSeq" id="XP_010458441.1">
    <property type="nucleotide sequence ID" value="XM_010460139.2"/>
</dbReference>
<keyword evidence="2" id="KW-1133">Transmembrane helix</keyword>
<name>A0ABM0VMI3_CAMSA</name>
<reference evidence="4" key="1">
    <citation type="journal article" date="2014" name="Nat. Commun.">
        <title>The emerging biofuel crop Camelina sativa retains a highly undifferentiated hexaploid genome structure.</title>
        <authorList>
            <person name="Kagale S."/>
            <person name="Koh C."/>
            <person name="Nixon J."/>
            <person name="Bollina V."/>
            <person name="Clarke W.E."/>
            <person name="Tuteja R."/>
            <person name="Spillane C."/>
            <person name="Robinson S.J."/>
            <person name="Links M.G."/>
            <person name="Clarke C."/>
            <person name="Higgins E.E."/>
            <person name="Huebert T."/>
            <person name="Sharpe A.G."/>
            <person name="Parkin I.A."/>
        </authorList>
    </citation>
    <scope>NUCLEOTIDE SEQUENCE [LARGE SCALE GENOMIC DNA]</scope>
    <source>
        <strain evidence="4">cv. DH55</strain>
    </source>
</reference>
<keyword evidence="4" id="KW-1185">Reference proteome</keyword>
<dbReference type="Proteomes" id="UP000694864">
    <property type="component" value="Chromosome 14"/>
</dbReference>
<evidence type="ECO:0000256" key="2">
    <source>
        <dbReference type="SAM" id="Phobius"/>
    </source>
</evidence>
<evidence type="ECO:0000259" key="3">
    <source>
        <dbReference type="Pfam" id="PF23041"/>
    </source>
</evidence>
<dbReference type="PANTHER" id="PTHR33826:SF4">
    <property type="entry name" value="F20B24.21"/>
    <property type="match status" value="1"/>
</dbReference>
<evidence type="ECO:0000313" key="5">
    <source>
        <dbReference type="RefSeq" id="XP_010458441.1"/>
    </source>
</evidence>
<feature type="compositionally biased region" description="Polar residues" evidence="1">
    <location>
        <begin position="10"/>
        <end position="23"/>
    </location>
</feature>
<evidence type="ECO:0000313" key="4">
    <source>
        <dbReference type="Proteomes" id="UP000694864"/>
    </source>
</evidence>
<dbReference type="Pfam" id="PF23041">
    <property type="entry name" value="DUF7036"/>
    <property type="match status" value="2"/>
</dbReference>
<proteinExistence type="predicted"/>
<dbReference type="InterPro" id="IPR055464">
    <property type="entry name" value="DUF7036"/>
</dbReference>
<gene>
    <name evidence="5" type="primary">LOC104739702</name>
</gene>
<sequence>MKKQPRANDVDQQQQNLNPENPHQASRFFGQSCYSALSRFFSLRCLIVLVVSLAILLPTIFCLFPSRSHTLAPPMSQPHANDTMNYNAASVQASFKLRKPVSEVISQKGRLEDDIFRSIPLSNDTKVTVLSLRQSCSCKYTDVEFAVVPVSAGYEISTQSLNSLRSSFVNLFEQRSKLNLTTTCFGKPHSFQVLKFPGGISVDPSGSIPVPSIGYVGNLLNFTLNIPMSEILRDSRHARNLSGKLAVTLCLEPQESIYFRLTNIHGSTLSPPVLVQVYLVITIRVNLQQRLDHFAHIIQTISQTSSSANNLGLDNTVFGEVKRITISTNLEGEILDPASVMAPTPTPA</sequence>
<feature type="domain" description="DUF7036" evidence="3">
    <location>
        <begin position="94"/>
        <end position="186"/>
    </location>
</feature>
<accession>A0ABM0VMI3</accession>
<evidence type="ECO:0000256" key="1">
    <source>
        <dbReference type="SAM" id="MobiDB-lite"/>
    </source>
</evidence>
<feature type="region of interest" description="Disordered" evidence="1">
    <location>
        <begin position="1"/>
        <end position="23"/>
    </location>
</feature>
<keyword evidence="2" id="KW-0812">Transmembrane</keyword>
<reference evidence="5" key="2">
    <citation type="submission" date="2025-08" db="UniProtKB">
        <authorList>
            <consortium name="RefSeq"/>
        </authorList>
    </citation>
    <scope>IDENTIFICATION</scope>
    <source>
        <tissue evidence="5">Leaf</tissue>
    </source>
</reference>
<feature type="transmembrane region" description="Helical" evidence="2">
    <location>
        <begin position="45"/>
        <end position="66"/>
    </location>
</feature>
<dbReference type="PANTHER" id="PTHR33826">
    <property type="entry name" value="F20B24.21"/>
    <property type="match status" value="1"/>
</dbReference>
<keyword evidence="2" id="KW-0472">Membrane</keyword>